<proteinExistence type="predicted"/>
<protein>
    <submittedName>
        <fullName evidence="2">Ribbon-helix-helix CopG family protein</fullName>
    </submittedName>
</protein>
<evidence type="ECO:0000259" key="1">
    <source>
        <dbReference type="Pfam" id="PF01402"/>
    </source>
</evidence>
<dbReference type="InterPro" id="IPR002145">
    <property type="entry name" value="CopG"/>
</dbReference>
<keyword evidence="3" id="KW-1185">Reference proteome</keyword>
<feature type="domain" description="Ribbon-helix-helix protein CopG" evidence="1">
    <location>
        <begin position="11"/>
        <end position="49"/>
    </location>
</feature>
<dbReference type="OrthoDB" id="7452585at2"/>
<dbReference type="Pfam" id="PF01402">
    <property type="entry name" value="RHH_1"/>
    <property type="match status" value="1"/>
</dbReference>
<dbReference type="AlphaFoldDB" id="A0A4R3NCH4"/>
<dbReference type="EMBL" id="SMAR01000069">
    <property type="protein sequence ID" value="TCT27953.1"/>
    <property type="molecule type" value="Genomic_DNA"/>
</dbReference>
<gene>
    <name evidence="2" type="ORF">EDC90_10697</name>
</gene>
<sequence length="50" mass="5992">MPAPKRGNPPLTIRVSEELLKKIDNRRRDEDDIPTRPEMVRRILEAYFEE</sequence>
<evidence type="ECO:0000313" key="3">
    <source>
        <dbReference type="Proteomes" id="UP000295097"/>
    </source>
</evidence>
<dbReference type="RefSeq" id="WP_132314308.1">
    <property type="nucleotide sequence ID" value="NZ_SMAR01000069.1"/>
</dbReference>
<dbReference type="GO" id="GO:0006355">
    <property type="term" value="P:regulation of DNA-templated transcription"/>
    <property type="evidence" value="ECO:0007669"/>
    <property type="project" value="InterPro"/>
</dbReference>
<name>A0A4R3NCH4_9HYPH</name>
<reference evidence="2 3" key="1">
    <citation type="submission" date="2019-03" db="EMBL/GenBank/DDBJ databases">
        <title>Freshwater and sediment microbial communities from various areas in North America, analyzing microbe dynamics in response to fracking.</title>
        <authorList>
            <person name="Lamendella R."/>
        </authorList>
    </citation>
    <scope>NUCLEOTIDE SEQUENCE [LARGE SCALE GENOMIC DNA]</scope>
    <source>
        <strain evidence="2 3">175.2</strain>
    </source>
</reference>
<accession>A0A4R3NCH4</accession>
<organism evidence="2 3">
    <name type="scientific">Martelella mediterranea</name>
    <dbReference type="NCBI Taxonomy" id="293089"/>
    <lineage>
        <taxon>Bacteria</taxon>
        <taxon>Pseudomonadati</taxon>
        <taxon>Pseudomonadota</taxon>
        <taxon>Alphaproteobacteria</taxon>
        <taxon>Hyphomicrobiales</taxon>
        <taxon>Aurantimonadaceae</taxon>
        <taxon>Martelella</taxon>
    </lineage>
</organism>
<evidence type="ECO:0000313" key="2">
    <source>
        <dbReference type="EMBL" id="TCT27953.1"/>
    </source>
</evidence>
<dbReference type="Proteomes" id="UP000295097">
    <property type="component" value="Unassembled WGS sequence"/>
</dbReference>
<comment type="caution">
    <text evidence="2">The sequence shown here is derived from an EMBL/GenBank/DDBJ whole genome shotgun (WGS) entry which is preliminary data.</text>
</comment>